<evidence type="ECO:0000313" key="5">
    <source>
        <dbReference type="Proteomes" id="UP000037326"/>
    </source>
</evidence>
<gene>
    <name evidence="4" type="ORF">ACZ11_06715</name>
</gene>
<dbReference type="GO" id="GO:0005737">
    <property type="term" value="C:cytoplasm"/>
    <property type="evidence" value="ECO:0007669"/>
    <property type="project" value="TreeGrafter"/>
</dbReference>
<dbReference type="PROSITE" id="PS51186">
    <property type="entry name" value="GNAT"/>
    <property type="match status" value="1"/>
</dbReference>
<comment type="caution">
    <text evidence="4">The sequence shown here is derived from an EMBL/GenBank/DDBJ whole genome shotgun (WGS) entry which is preliminary data.</text>
</comment>
<dbReference type="Gene3D" id="3.40.630.30">
    <property type="match status" value="1"/>
</dbReference>
<protein>
    <submittedName>
        <fullName evidence="4">GCN5 family acetyltransferase</fullName>
    </submittedName>
</protein>
<evidence type="ECO:0000256" key="2">
    <source>
        <dbReference type="ARBA" id="ARBA00023315"/>
    </source>
</evidence>
<dbReference type="PANTHER" id="PTHR43626">
    <property type="entry name" value="ACYL-COA N-ACYLTRANSFERASE"/>
    <property type="match status" value="1"/>
</dbReference>
<dbReference type="InterPro" id="IPR045039">
    <property type="entry name" value="NSI-like"/>
</dbReference>
<dbReference type="Proteomes" id="UP000037326">
    <property type="component" value="Unassembled WGS sequence"/>
</dbReference>
<dbReference type="PATRIC" id="fig|582475.4.peg.819"/>
<dbReference type="EMBL" id="LFXJ01000005">
    <property type="protein sequence ID" value="KMY31876.1"/>
    <property type="molecule type" value="Genomic_DNA"/>
</dbReference>
<dbReference type="RefSeq" id="WP_049664692.1">
    <property type="nucleotide sequence ID" value="NZ_LFXJ01000005.1"/>
</dbReference>
<dbReference type="CDD" id="cd04301">
    <property type="entry name" value="NAT_SF"/>
    <property type="match status" value="1"/>
</dbReference>
<dbReference type="GO" id="GO:0008080">
    <property type="term" value="F:N-acetyltransferase activity"/>
    <property type="evidence" value="ECO:0007669"/>
    <property type="project" value="InterPro"/>
</dbReference>
<evidence type="ECO:0000259" key="3">
    <source>
        <dbReference type="PROSITE" id="PS51186"/>
    </source>
</evidence>
<organism evidence="4 5">
    <name type="scientific">Lysinibacillus xylanilyticus</name>
    <dbReference type="NCBI Taxonomy" id="582475"/>
    <lineage>
        <taxon>Bacteria</taxon>
        <taxon>Bacillati</taxon>
        <taxon>Bacillota</taxon>
        <taxon>Bacilli</taxon>
        <taxon>Bacillales</taxon>
        <taxon>Bacillaceae</taxon>
        <taxon>Lysinibacillus</taxon>
    </lineage>
</organism>
<sequence length="142" mass="16197">MVLLKYEVEEYELTMLKEVYQSVGWMKHDERIIKKVFNASTHQVFAVKDHKIIGFARALSDGTFNAAIYDVVVHKDYQGSGIARTLLEDIIQQLADVSCIQLIATTGNEPFYEKIGFKKLKTGMAIYKNPQLAEEYLESNNS</sequence>
<reference evidence="5" key="1">
    <citation type="submission" date="2015-07" db="EMBL/GenBank/DDBJ databases">
        <authorList>
            <consortium name="Consortium for Microbial Forensics and Genomics (microFORGE)"/>
            <person name="Knight B.M."/>
            <person name="Roberts D.P."/>
            <person name="Lin D."/>
            <person name="Hari K."/>
            <person name="Fletcher J."/>
            <person name="Melcher U."/>
            <person name="Blagden T."/>
            <person name="Winegar R.A."/>
        </authorList>
    </citation>
    <scope>NUCLEOTIDE SEQUENCE [LARGE SCALE GENOMIC DNA]</scope>
    <source>
        <strain evidence="5">DSM 23493</strain>
    </source>
</reference>
<evidence type="ECO:0000313" key="4">
    <source>
        <dbReference type="EMBL" id="KMY31876.1"/>
    </source>
</evidence>
<keyword evidence="1 4" id="KW-0808">Transferase</keyword>
<dbReference type="PANTHER" id="PTHR43626:SF4">
    <property type="entry name" value="GCN5-RELATED N-ACETYLTRANSFERASE 2, CHLOROPLASTIC"/>
    <property type="match status" value="1"/>
</dbReference>
<dbReference type="InterPro" id="IPR000182">
    <property type="entry name" value="GNAT_dom"/>
</dbReference>
<feature type="domain" description="N-acetyltransferase" evidence="3">
    <location>
        <begin position="6"/>
        <end position="138"/>
    </location>
</feature>
<dbReference type="AlphaFoldDB" id="A0A0K9FCN0"/>
<name>A0A0K9FCN0_9BACI</name>
<accession>A0A0K9FCN0</accession>
<dbReference type="OrthoDB" id="9775804at2"/>
<dbReference type="SUPFAM" id="SSF55729">
    <property type="entry name" value="Acyl-CoA N-acyltransferases (Nat)"/>
    <property type="match status" value="1"/>
</dbReference>
<dbReference type="Pfam" id="PF13673">
    <property type="entry name" value="Acetyltransf_10"/>
    <property type="match status" value="1"/>
</dbReference>
<evidence type="ECO:0000256" key="1">
    <source>
        <dbReference type="ARBA" id="ARBA00022679"/>
    </source>
</evidence>
<dbReference type="InterPro" id="IPR016181">
    <property type="entry name" value="Acyl_CoA_acyltransferase"/>
</dbReference>
<proteinExistence type="predicted"/>
<keyword evidence="2" id="KW-0012">Acyltransferase</keyword>
<dbReference type="GeneID" id="96597967"/>